<proteinExistence type="predicted"/>
<organism evidence="1 2">
    <name type="scientific">Ramlibacter albus</name>
    <dbReference type="NCBI Taxonomy" id="2079448"/>
    <lineage>
        <taxon>Bacteria</taxon>
        <taxon>Pseudomonadati</taxon>
        <taxon>Pseudomonadota</taxon>
        <taxon>Betaproteobacteria</taxon>
        <taxon>Burkholderiales</taxon>
        <taxon>Comamonadaceae</taxon>
        <taxon>Ramlibacter</taxon>
    </lineage>
</organism>
<evidence type="ECO:0000313" key="2">
    <source>
        <dbReference type="Proteomes" id="UP000596827"/>
    </source>
</evidence>
<accession>A0A923MA45</accession>
<name>A0A923MA45_9BURK</name>
<dbReference type="EMBL" id="JACORU010000009">
    <property type="protein sequence ID" value="MBC5767097.1"/>
    <property type="molecule type" value="Genomic_DNA"/>
</dbReference>
<comment type="caution">
    <text evidence="1">The sequence shown here is derived from an EMBL/GenBank/DDBJ whole genome shotgun (WGS) entry which is preliminary data.</text>
</comment>
<reference evidence="1" key="1">
    <citation type="submission" date="2020-08" db="EMBL/GenBank/DDBJ databases">
        <title>Ramlibacter sp. GTP1 16S ribosomal RNA gene genome sequencing and assembly.</title>
        <authorList>
            <person name="Kang M."/>
        </authorList>
    </citation>
    <scope>NUCLEOTIDE SEQUENCE</scope>
    <source>
        <strain evidence="1">GTP1</strain>
    </source>
</reference>
<gene>
    <name evidence="1" type="ORF">H8R02_21705</name>
</gene>
<keyword evidence="2" id="KW-1185">Reference proteome</keyword>
<dbReference type="Proteomes" id="UP000596827">
    <property type="component" value="Unassembled WGS sequence"/>
</dbReference>
<sequence>MEHHDDAARLCADWDQIRALWAQTERALDEEPGPLRQLRVHCLRERSQLLLRALAEDSAWGHAVQEAGIQQE</sequence>
<protein>
    <submittedName>
        <fullName evidence="1">Uncharacterized protein</fullName>
    </submittedName>
</protein>
<dbReference type="RefSeq" id="WP_187083589.1">
    <property type="nucleotide sequence ID" value="NZ_JACORU010000009.1"/>
</dbReference>
<dbReference type="AlphaFoldDB" id="A0A923MA45"/>
<evidence type="ECO:0000313" key="1">
    <source>
        <dbReference type="EMBL" id="MBC5767097.1"/>
    </source>
</evidence>